<dbReference type="PANTHER" id="PTHR30469">
    <property type="entry name" value="MULTIDRUG RESISTANCE PROTEIN MDTA"/>
    <property type="match status" value="1"/>
</dbReference>
<evidence type="ECO:0000313" key="13">
    <source>
        <dbReference type="EMBL" id="GFK92275.1"/>
    </source>
</evidence>
<dbReference type="Pfam" id="PF25917">
    <property type="entry name" value="BSH_RND"/>
    <property type="match status" value="1"/>
</dbReference>
<evidence type="ECO:0000256" key="2">
    <source>
        <dbReference type="ARBA" id="ARBA00009477"/>
    </source>
</evidence>
<dbReference type="GO" id="GO:0015562">
    <property type="term" value="F:efflux transmembrane transporter activity"/>
    <property type="evidence" value="ECO:0007669"/>
    <property type="project" value="TreeGrafter"/>
</dbReference>
<reference evidence="13 14" key="2">
    <citation type="submission" date="2020-05" db="EMBL/GenBank/DDBJ databases">
        <title>Draft genome sequence of Desulfovibrio sp. strainFSS-1.</title>
        <authorList>
            <person name="Shimoshige H."/>
            <person name="Kobayashi H."/>
            <person name="Maekawa T."/>
        </authorList>
    </citation>
    <scope>NUCLEOTIDE SEQUENCE [LARGE SCALE GENOMIC DNA]</scope>
    <source>
        <strain evidence="13 14">SIID29052-01</strain>
    </source>
</reference>
<dbReference type="Gene3D" id="2.40.30.170">
    <property type="match status" value="1"/>
</dbReference>
<reference evidence="13 14" key="1">
    <citation type="submission" date="2020-04" db="EMBL/GenBank/DDBJ databases">
        <authorList>
            <consortium name="Desulfovibrio sp. FSS-1 genome sequencing consortium"/>
            <person name="Shimoshige H."/>
            <person name="Kobayashi H."/>
            <person name="Maekawa T."/>
        </authorList>
    </citation>
    <scope>NUCLEOTIDE SEQUENCE [LARGE SCALE GENOMIC DNA]</scope>
    <source>
        <strain evidence="13 14">SIID29052-01</strain>
    </source>
</reference>
<proteinExistence type="inferred from homology"/>
<evidence type="ECO:0000259" key="10">
    <source>
        <dbReference type="Pfam" id="PF25917"/>
    </source>
</evidence>
<dbReference type="Pfam" id="PF25944">
    <property type="entry name" value="Beta-barrel_RND"/>
    <property type="match status" value="1"/>
</dbReference>
<feature type="domain" description="Multidrug resistance protein MdtA-like alpha-helical hairpin" evidence="9">
    <location>
        <begin position="102"/>
        <end position="169"/>
    </location>
</feature>
<dbReference type="Proteomes" id="UP000494245">
    <property type="component" value="Unassembled WGS sequence"/>
</dbReference>
<feature type="signal peptide" evidence="8">
    <location>
        <begin position="1"/>
        <end position="20"/>
    </location>
</feature>
<keyword evidence="4" id="KW-1003">Cell membrane</keyword>
<evidence type="ECO:0000256" key="4">
    <source>
        <dbReference type="ARBA" id="ARBA00022475"/>
    </source>
</evidence>
<dbReference type="SUPFAM" id="SSF111369">
    <property type="entry name" value="HlyD-like secretion proteins"/>
    <property type="match status" value="1"/>
</dbReference>
<dbReference type="GO" id="GO:1990281">
    <property type="term" value="C:efflux pump complex"/>
    <property type="evidence" value="ECO:0007669"/>
    <property type="project" value="TreeGrafter"/>
</dbReference>
<sequence>MPRTVLPLLLALTLCLACLAGCDRKKVAPPQRPAPVGVVRAELADAPLAVRGVGHVTAMRTVTVTPQVTGKLLAMHFAEGDWVREGQQLASIDPQPFQARVDEAVGTLGRDWAKADQSTRDYLRYRELIRKQVVSQEDFDQRKADFEAAWQQVKADQATLASARIDLGYCRILSPLEGVAGYQQVKPGNIVTANTTSLFTVNQVRPVFVRFSVTEGDLAQVRRHFGARPVPVSARVPKEEQDLKEFGTLTAIDNAVDVQTGMISLQARFDNKDLALWPGQFVNVTATLDVEQGRIVLPFDAVMNRQDGSFVYVVTEKSTAELRRVKTGRMVERTRIVVEEGLSPGETVISEGVVRVAPGGAVLVQGGAGQGGSGLDKPSEAGQAPDKPAGAGQGKGGGQ</sequence>
<feature type="domain" description="Multidrug resistance protein MdtA-like C-terminal permuted SH3" evidence="12">
    <location>
        <begin position="295"/>
        <end position="353"/>
    </location>
</feature>
<dbReference type="Pfam" id="PF25876">
    <property type="entry name" value="HH_MFP_RND"/>
    <property type="match status" value="1"/>
</dbReference>
<protein>
    <submittedName>
        <fullName evidence="13">Multidrug resistance protein MdtA</fullName>
    </submittedName>
</protein>
<evidence type="ECO:0000256" key="5">
    <source>
        <dbReference type="ARBA" id="ARBA00022519"/>
    </source>
</evidence>
<evidence type="ECO:0000256" key="1">
    <source>
        <dbReference type="ARBA" id="ARBA00004236"/>
    </source>
</evidence>
<dbReference type="InterPro" id="IPR058624">
    <property type="entry name" value="MdtA-like_HH"/>
</dbReference>
<name>A0A6V8LVK0_9BACT</name>
<dbReference type="NCBIfam" id="TIGR01730">
    <property type="entry name" value="RND_mfp"/>
    <property type="match status" value="1"/>
</dbReference>
<evidence type="ECO:0000259" key="9">
    <source>
        <dbReference type="Pfam" id="PF25876"/>
    </source>
</evidence>
<dbReference type="InterPro" id="IPR058627">
    <property type="entry name" value="MdtA-like_C"/>
</dbReference>
<dbReference type="InterPro" id="IPR006143">
    <property type="entry name" value="RND_pump_MFP"/>
</dbReference>
<feature type="chain" id="PRO_5028962713" evidence="8">
    <location>
        <begin position="21"/>
        <end position="399"/>
    </location>
</feature>
<dbReference type="EMBL" id="BLTE01000001">
    <property type="protein sequence ID" value="GFK92275.1"/>
    <property type="molecule type" value="Genomic_DNA"/>
</dbReference>
<keyword evidence="14" id="KW-1185">Reference proteome</keyword>
<feature type="domain" description="Multidrug resistance protein MdtA-like barrel-sandwich hybrid" evidence="10">
    <location>
        <begin position="60"/>
        <end position="199"/>
    </location>
</feature>
<keyword evidence="8" id="KW-0732">Signal</keyword>
<dbReference type="InterPro" id="IPR058626">
    <property type="entry name" value="MdtA-like_b-barrel"/>
</dbReference>
<dbReference type="PANTHER" id="PTHR30469:SF36">
    <property type="entry name" value="BLL3903 PROTEIN"/>
    <property type="match status" value="1"/>
</dbReference>
<dbReference type="Gene3D" id="2.40.50.100">
    <property type="match status" value="1"/>
</dbReference>
<feature type="domain" description="Multidrug resistance protein MdtA-like beta-barrel" evidence="11">
    <location>
        <begin position="206"/>
        <end position="288"/>
    </location>
</feature>
<evidence type="ECO:0000256" key="6">
    <source>
        <dbReference type="ARBA" id="ARBA00023136"/>
    </source>
</evidence>
<keyword evidence="6" id="KW-0472">Membrane</keyword>
<comment type="caution">
    <text evidence="13">The sequence shown here is derived from an EMBL/GenBank/DDBJ whole genome shotgun (WGS) entry which is preliminary data.</text>
</comment>
<dbReference type="RefSeq" id="WP_173080256.1">
    <property type="nucleotide sequence ID" value="NZ_BLTE01000001.1"/>
</dbReference>
<evidence type="ECO:0000256" key="7">
    <source>
        <dbReference type="SAM" id="MobiDB-lite"/>
    </source>
</evidence>
<dbReference type="Gene3D" id="1.10.287.470">
    <property type="entry name" value="Helix hairpin bin"/>
    <property type="match status" value="1"/>
</dbReference>
<evidence type="ECO:0000259" key="12">
    <source>
        <dbReference type="Pfam" id="PF25967"/>
    </source>
</evidence>
<dbReference type="AlphaFoldDB" id="A0A6V8LVK0"/>
<dbReference type="InterPro" id="IPR058625">
    <property type="entry name" value="MdtA-like_BSH"/>
</dbReference>
<dbReference type="Pfam" id="PF25967">
    <property type="entry name" value="RND-MFP_C"/>
    <property type="match status" value="1"/>
</dbReference>
<evidence type="ECO:0000259" key="11">
    <source>
        <dbReference type="Pfam" id="PF25944"/>
    </source>
</evidence>
<organism evidence="13 14">
    <name type="scientific">Fundidesulfovibrio magnetotacticus</name>
    <dbReference type="NCBI Taxonomy" id="2730080"/>
    <lineage>
        <taxon>Bacteria</taxon>
        <taxon>Pseudomonadati</taxon>
        <taxon>Thermodesulfobacteriota</taxon>
        <taxon>Desulfovibrionia</taxon>
        <taxon>Desulfovibrionales</taxon>
        <taxon>Desulfovibrionaceae</taxon>
        <taxon>Fundidesulfovibrio</taxon>
    </lineage>
</organism>
<keyword evidence="3" id="KW-0813">Transport</keyword>
<accession>A0A6V8LVK0</accession>
<evidence type="ECO:0000313" key="14">
    <source>
        <dbReference type="Proteomes" id="UP000494245"/>
    </source>
</evidence>
<feature type="region of interest" description="Disordered" evidence="7">
    <location>
        <begin position="367"/>
        <end position="399"/>
    </location>
</feature>
<gene>
    <name evidence="13" type="primary">mdtA_1</name>
    <name evidence="13" type="ORF">NNJEOMEG_00097</name>
</gene>
<evidence type="ECO:0000256" key="3">
    <source>
        <dbReference type="ARBA" id="ARBA00022448"/>
    </source>
</evidence>
<evidence type="ECO:0000256" key="8">
    <source>
        <dbReference type="SAM" id="SignalP"/>
    </source>
</evidence>
<feature type="compositionally biased region" description="Low complexity" evidence="7">
    <location>
        <begin position="381"/>
        <end position="390"/>
    </location>
</feature>
<comment type="subcellular location">
    <subcellularLocation>
        <location evidence="1">Cell membrane</location>
    </subcellularLocation>
</comment>
<keyword evidence="5" id="KW-0997">Cell inner membrane</keyword>
<dbReference type="Gene3D" id="2.40.420.20">
    <property type="match status" value="1"/>
</dbReference>
<comment type="similarity">
    <text evidence="2">Belongs to the membrane fusion protein (MFP) (TC 8.A.1) family.</text>
</comment>